<name>A0A8J1MIX6_XENLA</name>
<gene>
    <name evidence="2" type="primary">LOC121401193</name>
</gene>
<dbReference type="GeneID" id="121401193"/>
<accession>A0A8J1MIX6</accession>
<sequence>MSIASFDELLSIVKPGLCRAQSLMRGSISPEERLCVTLRFLATGQSFASMYFQFLIGRSTISIIVRETCQIIWIELQRIVLPPPNENAWRTIAEDFYKHTNFPNCLGALDGKHIRVTMPFKSGSKYFNYKNTFQLSFWLVLMPIIASLSLMWDPMEALVMPVLSGIRHWDADYQKGHLVYLFLDHCLGPRHLPCLMFLWEMKPLVSQKI</sequence>
<evidence type="ECO:0000313" key="2">
    <source>
        <dbReference type="RefSeq" id="XP_041441463.1"/>
    </source>
</evidence>
<evidence type="ECO:0000313" key="1">
    <source>
        <dbReference type="Proteomes" id="UP000186698"/>
    </source>
</evidence>
<dbReference type="KEGG" id="xla:121401193"/>
<dbReference type="RefSeq" id="XP_041441463.1">
    <property type="nucleotide sequence ID" value="XM_041585529.1"/>
</dbReference>
<dbReference type="PANTHER" id="PTHR22930">
    <property type="match status" value="1"/>
</dbReference>
<dbReference type="PANTHER" id="PTHR22930:SF269">
    <property type="entry name" value="NUCLEASE HARBI1-LIKE PROTEIN"/>
    <property type="match status" value="1"/>
</dbReference>
<dbReference type="OrthoDB" id="9901978at2759"/>
<protein>
    <submittedName>
        <fullName evidence="2">Uncharacterized protein LOC121401193</fullName>
    </submittedName>
</protein>
<organism evidence="1 2">
    <name type="scientific">Xenopus laevis</name>
    <name type="common">African clawed frog</name>
    <dbReference type="NCBI Taxonomy" id="8355"/>
    <lineage>
        <taxon>Eukaryota</taxon>
        <taxon>Metazoa</taxon>
        <taxon>Chordata</taxon>
        <taxon>Craniata</taxon>
        <taxon>Vertebrata</taxon>
        <taxon>Euteleostomi</taxon>
        <taxon>Amphibia</taxon>
        <taxon>Batrachia</taxon>
        <taxon>Anura</taxon>
        <taxon>Pipoidea</taxon>
        <taxon>Pipidae</taxon>
        <taxon>Xenopodinae</taxon>
        <taxon>Xenopus</taxon>
        <taxon>Xenopus</taxon>
    </lineage>
</organism>
<dbReference type="Proteomes" id="UP000186698">
    <property type="component" value="Chromosome 3L"/>
</dbReference>
<dbReference type="AlphaFoldDB" id="A0A8J1MIX6"/>
<reference evidence="2" key="1">
    <citation type="submission" date="2025-08" db="UniProtKB">
        <authorList>
            <consortium name="RefSeq"/>
        </authorList>
    </citation>
    <scope>IDENTIFICATION</scope>
    <source>
        <strain evidence="2">J_2021</strain>
        <tissue evidence="2">Erythrocytes</tissue>
    </source>
</reference>
<proteinExistence type="predicted"/>
<dbReference type="InterPro" id="IPR045249">
    <property type="entry name" value="HARBI1-like"/>
</dbReference>
<keyword evidence="1" id="KW-1185">Reference proteome</keyword>